<evidence type="ECO:0000256" key="9">
    <source>
        <dbReference type="ARBA" id="ARBA00023065"/>
    </source>
</evidence>
<keyword evidence="8" id="KW-0915">Sodium</keyword>
<dbReference type="PROSITE" id="PS50283">
    <property type="entry name" value="NA_SOLUT_SYMP_3"/>
    <property type="match status" value="1"/>
</dbReference>
<name>A0ABY5P8K3_9LACT</name>
<gene>
    <name evidence="15" type="ORF">NRE15_05385</name>
</gene>
<dbReference type="Pfam" id="PF00474">
    <property type="entry name" value="SSF"/>
    <property type="match status" value="1"/>
</dbReference>
<keyword evidence="10 14" id="KW-0472">Membrane</keyword>
<evidence type="ECO:0000256" key="7">
    <source>
        <dbReference type="ARBA" id="ARBA00022989"/>
    </source>
</evidence>
<evidence type="ECO:0000256" key="11">
    <source>
        <dbReference type="ARBA" id="ARBA00023201"/>
    </source>
</evidence>
<dbReference type="RefSeq" id="WP_313794569.1">
    <property type="nucleotide sequence ID" value="NZ_CP102453.1"/>
</dbReference>
<evidence type="ECO:0000256" key="3">
    <source>
        <dbReference type="ARBA" id="ARBA00022448"/>
    </source>
</evidence>
<organism evidence="15 16">
    <name type="scientific">Fundicoccus culcitae</name>
    <dbReference type="NCBI Taxonomy" id="2969821"/>
    <lineage>
        <taxon>Bacteria</taxon>
        <taxon>Bacillati</taxon>
        <taxon>Bacillota</taxon>
        <taxon>Bacilli</taxon>
        <taxon>Lactobacillales</taxon>
        <taxon>Aerococcaceae</taxon>
        <taxon>Fundicoccus</taxon>
    </lineage>
</organism>
<keyword evidence="11" id="KW-0739">Sodium transport</keyword>
<feature type="transmembrane region" description="Helical" evidence="14">
    <location>
        <begin position="287"/>
        <end position="308"/>
    </location>
</feature>
<keyword evidence="16" id="KW-1185">Reference proteome</keyword>
<keyword evidence="3" id="KW-0813">Transport</keyword>
<feature type="transmembrane region" description="Helical" evidence="14">
    <location>
        <begin position="6"/>
        <end position="22"/>
    </location>
</feature>
<keyword evidence="5 14" id="KW-0812">Transmembrane</keyword>
<evidence type="ECO:0000256" key="1">
    <source>
        <dbReference type="ARBA" id="ARBA00004651"/>
    </source>
</evidence>
<evidence type="ECO:0000256" key="4">
    <source>
        <dbReference type="ARBA" id="ARBA00022475"/>
    </source>
</evidence>
<accession>A0ABY5P8K3</accession>
<comment type="catalytic activity">
    <reaction evidence="12">
        <text>L-proline(in) + Na(+)(in) = L-proline(out) + Na(+)(out)</text>
        <dbReference type="Rhea" id="RHEA:28967"/>
        <dbReference type="ChEBI" id="CHEBI:29101"/>
        <dbReference type="ChEBI" id="CHEBI:60039"/>
    </reaction>
</comment>
<evidence type="ECO:0000256" key="8">
    <source>
        <dbReference type="ARBA" id="ARBA00023053"/>
    </source>
</evidence>
<dbReference type="InterPro" id="IPR001734">
    <property type="entry name" value="Na/solute_symporter"/>
</dbReference>
<reference evidence="15 16" key="1">
    <citation type="submission" date="2022-08" db="EMBL/GenBank/DDBJ databases">
        <title>Aerococcaceae sp. nov isolated from spoiled eye mask.</title>
        <authorList>
            <person name="Zhou G."/>
            <person name="Xie X.-B."/>
            <person name="Shi Q.-S."/>
            <person name="Wang Y.-S."/>
            <person name="Wen X."/>
            <person name="Peng H."/>
            <person name="Yang X.-J."/>
            <person name="Tao H.-B."/>
            <person name="Huang X.-M."/>
        </authorList>
    </citation>
    <scope>NUCLEOTIDE SEQUENCE [LARGE SCALE GENOMIC DNA]</scope>
    <source>
        <strain evidence="16">DM20194951</strain>
    </source>
</reference>
<comment type="similarity">
    <text evidence="2 13">Belongs to the sodium:solute symporter (SSF) (TC 2.A.21) family.</text>
</comment>
<feature type="transmembrane region" description="Helical" evidence="14">
    <location>
        <begin position="43"/>
        <end position="66"/>
    </location>
</feature>
<evidence type="ECO:0000313" key="15">
    <source>
        <dbReference type="EMBL" id="UUX35076.1"/>
    </source>
</evidence>
<evidence type="ECO:0008006" key="17">
    <source>
        <dbReference type="Google" id="ProtNLM"/>
    </source>
</evidence>
<evidence type="ECO:0000256" key="13">
    <source>
        <dbReference type="RuleBase" id="RU362091"/>
    </source>
</evidence>
<keyword evidence="4" id="KW-1003">Cell membrane</keyword>
<evidence type="ECO:0000256" key="6">
    <source>
        <dbReference type="ARBA" id="ARBA00022847"/>
    </source>
</evidence>
<protein>
    <recommendedName>
        <fullName evidence="17">Proline permease</fullName>
    </recommendedName>
</protein>
<keyword evidence="7 14" id="KW-1133">Transmembrane helix</keyword>
<dbReference type="Proteomes" id="UP001315967">
    <property type="component" value="Chromosome"/>
</dbReference>
<dbReference type="InterPro" id="IPR038377">
    <property type="entry name" value="Na/Glc_symporter_sf"/>
</dbReference>
<feature type="transmembrane region" description="Helical" evidence="14">
    <location>
        <begin position="72"/>
        <end position="90"/>
    </location>
</feature>
<feature type="transmembrane region" description="Helical" evidence="14">
    <location>
        <begin position="400"/>
        <end position="424"/>
    </location>
</feature>
<proteinExistence type="inferred from homology"/>
<dbReference type="InterPro" id="IPR050277">
    <property type="entry name" value="Sodium:Solute_Symporter"/>
</dbReference>
<evidence type="ECO:0000256" key="2">
    <source>
        <dbReference type="ARBA" id="ARBA00006434"/>
    </source>
</evidence>
<sequence>MENFIILGSVILLLALSFLVGIKSKNDDTSSGFLGSSKSFGPLMVALSGTAAVASGWMIVGFPANIYTSGNYMTSNALMAGAFALSYIFIGKKVRALAEVNDIATLGDLIQARYKSTSLRLVASLVLFLGCFAYLAAQISAGASLFTYMFGWDTLTGSVIMFGVVILYVAIGGESAGIVSQAFQGAIMVVVGAIIIGIFFGQGGFAELSNLVAENNTVTGSNGVTHTFEPIMFSAFGTATPAASMNYFLLAWLGTVCQPAILTRMFALKNPRDLPKLAIQTGVTQAIVSFFGIAMGWLVIIFVLSGRIDPLADPSTATWVLGEELGFFIQVLLYTAAVAAIISSASMYLSIGASALSKDVLQCLGFKFDEKKQIKVSRVAIVFVGVASILLAAFSSDTVALLGSLGWATFMTLYIPLILIGLIWKKANKTGMLAAAIIALVGNIIGMLLPLFVDIQWPFGLPWSVYLMAITTFVGVYVSYLTYDEVRDAPAEKNIRALNI</sequence>
<feature type="transmembrane region" description="Helical" evidence="14">
    <location>
        <begin position="328"/>
        <end position="356"/>
    </location>
</feature>
<feature type="transmembrane region" description="Helical" evidence="14">
    <location>
        <begin position="149"/>
        <end position="170"/>
    </location>
</feature>
<feature type="transmembrane region" description="Helical" evidence="14">
    <location>
        <begin position="376"/>
        <end position="394"/>
    </location>
</feature>
<evidence type="ECO:0000256" key="5">
    <source>
        <dbReference type="ARBA" id="ARBA00022692"/>
    </source>
</evidence>
<dbReference type="PANTHER" id="PTHR48086">
    <property type="entry name" value="SODIUM/PROLINE SYMPORTER-RELATED"/>
    <property type="match status" value="1"/>
</dbReference>
<feature type="transmembrane region" description="Helical" evidence="14">
    <location>
        <begin position="465"/>
        <end position="483"/>
    </location>
</feature>
<evidence type="ECO:0000313" key="16">
    <source>
        <dbReference type="Proteomes" id="UP001315967"/>
    </source>
</evidence>
<evidence type="ECO:0000256" key="10">
    <source>
        <dbReference type="ARBA" id="ARBA00023136"/>
    </source>
</evidence>
<keyword evidence="9" id="KW-0406">Ion transport</keyword>
<evidence type="ECO:0000256" key="14">
    <source>
        <dbReference type="SAM" id="Phobius"/>
    </source>
</evidence>
<comment type="subcellular location">
    <subcellularLocation>
        <location evidence="1">Cell membrane</location>
        <topology evidence="1">Multi-pass membrane protein</topology>
    </subcellularLocation>
</comment>
<feature type="transmembrane region" description="Helical" evidence="14">
    <location>
        <begin position="119"/>
        <end position="137"/>
    </location>
</feature>
<dbReference type="PANTHER" id="PTHR48086:SF3">
    <property type="entry name" value="SODIUM_PROLINE SYMPORTER"/>
    <property type="match status" value="1"/>
</dbReference>
<feature type="transmembrane region" description="Helical" evidence="14">
    <location>
        <begin position="431"/>
        <end position="453"/>
    </location>
</feature>
<evidence type="ECO:0000256" key="12">
    <source>
        <dbReference type="ARBA" id="ARBA00033708"/>
    </source>
</evidence>
<dbReference type="EMBL" id="CP102453">
    <property type="protein sequence ID" value="UUX35076.1"/>
    <property type="molecule type" value="Genomic_DNA"/>
</dbReference>
<keyword evidence="6" id="KW-0769">Symport</keyword>
<dbReference type="Gene3D" id="1.20.1730.10">
    <property type="entry name" value="Sodium/glucose cotransporter"/>
    <property type="match status" value="1"/>
</dbReference>
<feature type="transmembrane region" description="Helical" evidence="14">
    <location>
        <begin position="182"/>
        <end position="201"/>
    </location>
</feature>